<accession>A0A915N3V1</accession>
<proteinExistence type="predicted"/>
<dbReference type="Proteomes" id="UP000887561">
    <property type="component" value="Unplaced"/>
</dbReference>
<dbReference type="AlphaFoldDB" id="A0A915N3V1"/>
<protein>
    <submittedName>
        <fullName evidence="3">Uncharacterized protein</fullName>
    </submittedName>
</protein>
<feature type="region of interest" description="Disordered" evidence="1">
    <location>
        <begin position="181"/>
        <end position="200"/>
    </location>
</feature>
<dbReference type="WBParaSite" id="scaffold65_cov217.g121">
    <property type="protein sequence ID" value="scaffold65_cov217.g121"/>
    <property type="gene ID" value="scaffold65_cov217.g121"/>
</dbReference>
<evidence type="ECO:0000313" key="3">
    <source>
        <dbReference type="WBParaSite" id="scaffold65_cov217.g121"/>
    </source>
</evidence>
<evidence type="ECO:0000313" key="2">
    <source>
        <dbReference type="Proteomes" id="UP000887561"/>
    </source>
</evidence>
<name>A0A915N3V1_MELJA</name>
<keyword evidence="2" id="KW-1185">Reference proteome</keyword>
<sequence length="200" mass="23446">MTVDYLDEFFGQFGINLGIDLYDSDDDLTDLYDEARKRDQMLMTLQEADLKENIIYPAMFAPIENLKHITTFSPLFYLKPKVPVNNSLNYDECVLIKQKLSLDPYTLLPRTPFYLFYYNITNNIIIKTKLEEFVIEPYFSYISEEENKETREYLHVNTVDLENSVNGNTVPPQKHTVLRNMNTSESARPFGERLRPDSKS</sequence>
<reference evidence="3" key="1">
    <citation type="submission" date="2022-11" db="UniProtKB">
        <authorList>
            <consortium name="WormBaseParasite"/>
        </authorList>
    </citation>
    <scope>IDENTIFICATION</scope>
</reference>
<organism evidence="2 3">
    <name type="scientific">Meloidogyne javanica</name>
    <name type="common">Root-knot nematode worm</name>
    <dbReference type="NCBI Taxonomy" id="6303"/>
    <lineage>
        <taxon>Eukaryota</taxon>
        <taxon>Metazoa</taxon>
        <taxon>Ecdysozoa</taxon>
        <taxon>Nematoda</taxon>
        <taxon>Chromadorea</taxon>
        <taxon>Rhabditida</taxon>
        <taxon>Tylenchina</taxon>
        <taxon>Tylenchomorpha</taxon>
        <taxon>Tylenchoidea</taxon>
        <taxon>Meloidogynidae</taxon>
        <taxon>Meloidogyninae</taxon>
        <taxon>Meloidogyne</taxon>
        <taxon>Meloidogyne incognita group</taxon>
    </lineage>
</organism>
<feature type="compositionally biased region" description="Basic and acidic residues" evidence="1">
    <location>
        <begin position="190"/>
        <end position="200"/>
    </location>
</feature>
<evidence type="ECO:0000256" key="1">
    <source>
        <dbReference type="SAM" id="MobiDB-lite"/>
    </source>
</evidence>